<dbReference type="Proteomes" id="UP000319342">
    <property type="component" value="Chromosome"/>
</dbReference>
<dbReference type="NCBIfam" id="NF003766">
    <property type="entry name" value="PRK05362.1"/>
    <property type="match status" value="1"/>
</dbReference>
<dbReference type="GO" id="GO:0008973">
    <property type="term" value="F:phosphopentomutase activity"/>
    <property type="evidence" value="ECO:0007669"/>
    <property type="project" value="UniProtKB-UniRule"/>
</dbReference>
<reference evidence="7 8" key="1">
    <citation type="submission" date="2019-02" db="EMBL/GenBank/DDBJ databases">
        <title>Deep-cultivation of Planctomycetes and their phenomic and genomic characterization uncovers novel biology.</title>
        <authorList>
            <person name="Wiegand S."/>
            <person name="Jogler M."/>
            <person name="Boedeker C."/>
            <person name="Pinto D."/>
            <person name="Vollmers J."/>
            <person name="Rivas-Marin E."/>
            <person name="Kohn T."/>
            <person name="Peeters S.H."/>
            <person name="Heuer A."/>
            <person name="Rast P."/>
            <person name="Oberbeckmann S."/>
            <person name="Bunk B."/>
            <person name="Jeske O."/>
            <person name="Meyerdierks A."/>
            <person name="Storesund J.E."/>
            <person name="Kallscheuer N."/>
            <person name="Luecker S."/>
            <person name="Lage O.M."/>
            <person name="Pohl T."/>
            <person name="Merkel B.J."/>
            <person name="Hornburger P."/>
            <person name="Mueller R.-W."/>
            <person name="Bruemmer F."/>
            <person name="Labrenz M."/>
            <person name="Spormann A.M."/>
            <person name="Op den Camp H."/>
            <person name="Overmann J."/>
            <person name="Amann R."/>
            <person name="Jetten M.S.M."/>
            <person name="Mascher T."/>
            <person name="Medema M.H."/>
            <person name="Devos D.P."/>
            <person name="Kaster A.-K."/>
            <person name="Ovreas L."/>
            <person name="Rohde M."/>
            <person name="Galperin M.Y."/>
            <person name="Jogler C."/>
        </authorList>
    </citation>
    <scope>NUCLEOTIDE SEQUENCE [LARGE SCALE GENOMIC DNA]</scope>
    <source>
        <strain evidence="7 8">Pla163</strain>
    </source>
</reference>
<dbReference type="EMBL" id="CP036290">
    <property type="protein sequence ID" value="QDU83047.1"/>
    <property type="molecule type" value="Genomic_DNA"/>
</dbReference>
<dbReference type="Gene3D" id="3.30.70.1250">
    <property type="entry name" value="Phosphopentomutase"/>
    <property type="match status" value="1"/>
</dbReference>
<sequence length="407" mass="43289">MSEATDRRVFCLVLDSLGVGALPDAASFGDAGSHTLDHLLAAAGDVRLPNLEAAGLGRIAGVHGPRSVERARGGFGRMAERSPGKDTSTGHWEMMQCPLERQFPVYPDGFGDDVLGPLIERTGVPGVLCNAAASGTEVIDRLGAEHLATGKPIVYTSADSVLQVAAHAEHFGLERLYAFCEVARDITRDAGLGRVIARPFVGEVGSFQRTYDRKDYSLDPPRATTLDRLVAAGREVVGVGKIGDIFADRGVTRSIHTEGNADGLEHTLEVAKDLAGGGFCFVNLVDFDMLFGHRRDALGYARALETFDAWMPKLDALLRPGDLVLLTADHGNDPTFMDGTDHTREYVPILAYGARDGSESAADVDLGTRASFADVGATVIEWLGLEAEADAPGRSFAADLRGARAKA</sequence>
<evidence type="ECO:0000256" key="1">
    <source>
        <dbReference type="ARBA" id="ARBA00010373"/>
    </source>
</evidence>
<comment type="catalytic activity">
    <reaction evidence="4">
        <text>alpha-D-ribose 1-phosphate = D-ribose 5-phosphate</text>
        <dbReference type="Rhea" id="RHEA:18793"/>
        <dbReference type="ChEBI" id="CHEBI:57720"/>
        <dbReference type="ChEBI" id="CHEBI:78346"/>
        <dbReference type="EC" id="5.4.2.7"/>
    </reaction>
</comment>
<dbReference type="SUPFAM" id="SSF143856">
    <property type="entry name" value="DeoB insert domain-like"/>
    <property type="match status" value="1"/>
</dbReference>
<dbReference type="GO" id="GO:0006015">
    <property type="term" value="P:5-phosphoribose 1-diphosphate biosynthetic process"/>
    <property type="evidence" value="ECO:0007669"/>
    <property type="project" value="UniProtKB-UniPathway"/>
</dbReference>
<evidence type="ECO:0000256" key="2">
    <source>
        <dbReference type="ARBA" id="ARBA00022723"/>
    </source>
</evidence>
<evidence type="ECO:0000313" key="8">
    <source>
        <dbReference type="Proteomes" id="UP000319342"/>
    </source>
</evidence>
<dbReference type="PIRSF" id="PIRSF001491">
    <property type="entry name" value="Ppentomutase"/>
    <property type="match status" value="1"/>
</dbReference>
<feature type="binding site" evidence="4">
    <location>
        <position position="293"/>
    </location>
    <ligand>
        <name>Mn(2+)</name>
        <dbReference type="ChEBI" id="CHEBI:29035"/>
        <label>2</label>
    </ligand>
</feature>
<keyword evidence="4 7" id="KW-0413">Isomerase</keyword>
<feature type="binding site" evidence="4">
    <location>
        <position position="330"/>
    </location>
    <ligand>
        <name>Mn(2+)</name>
        <dbReference type="ChEBI" id="CHEBI:29035"/>
        <label>1</label>
    </ligand>
</feature>
<name>A0A518CUZ5_9BACT</name>
<dbReference type="Gene3D" id="3.40.720.10">
    <property type="entry name" value="Alkaline Phosphatase, subunit A"/>
    <property type="match status" value="1"/>
</dbReference>
<dbReference type="GO" id="GO:0000287">
    <property type="term" value="F:magnesium ion binding"/>
    <property type="evidence" value="ECO:0007669"/>
    <property type="project" value="UniProtKB-UniRule"/>
</dbReference>
<keyword evidence="2 4" id="KW-0479">Metal-binding</keyword>
<keyword evidence="3 4" id="KW-0464">Manganese</keyword>
<comment type="cofactor">
    <cofactor evidence="4">
        <name>Mn(2+)</name>
        <dbReference type="ChEBI" id="CHEBI:29035"/>
    </cofactor>
    <text evidence="4">Binds 2 manganese ions.</text>
</comment>
<feature type="domain" description="Metalloenzyme" evidence="6">
    <location>
        <begin position="8"/>
        <end position="386"/>
    </location>
</feature>
<evidence type="ECO:0000256" key="4">
    <source>
        <dbReference type="HAMAP-Rule" id="MF_00740"/>
    </source>
</evidence>
<dbReference type="NCBIfam" id="TIGR01696">
    <property type="entry name" value="deoB"/>
    <property type="match status" value="1"/>
</dbReference>
<dbReference type="AlphaFoldDB" id="A0A518CUZ5"/>
<protein>
    <recommendedName>
        <fullName evidence="4 5">Phosphopentomutase</fullName>
        <ecNumber evidence="4 5">5.4.2.7</ecNumber>
    </recommendedName>
    <alternativeName>
        <fullName evidence="4">Phosphodeoxyribomutase</fullName>
    </alternativeName>
</protein>
<dbReference type="EC" id="5.4.2.7" evidence="4 5"/>
<keyword evidence="4" id="KW-0963">Cytoplasm</keyword>
<keyword evidence="8" id="KW-1185">Reference proteome</keyword>
<evidence type="ECO:0000313" key="7">
    <source>
        <dbReference type="EMBL" id="QDU83047.1"/>
    </source>
</evidence>
<comment type="catalytic activity">
    <reaction evidence="4">
        <text>2-deoxy-alpha-D-ribose 1-phosphate = 2-deoxy-D-ribose 5-phosphate</text>
        <dbReference type="Rhea" id="RHEA:27658"/>
        <dbReference type="ChEBI" id="CHEBI:57259"/>
        <dbReference type="ChEBI" id="CHEBI:62877"/>
        <dbReference type="EC" id="5.4.2.7"/>
    </reaction>
</comment>
<dbReference type="PANTHER" id="PTHR21110">
    <property type="entry name" value="PHOSPHOPENTOMUTASE"/>
    <property type="match status" value="1"/>
</dbReference>
<comment type="similarity">
    <text evidence="1 4">Belongs to the phosphopentomutase family.</text>
</comment>
<comment type="pathway">
    <text evidence="4">Carbohydrate degradation; 2-deoxy-D-ribose 1-phosphate degradation; D-glyceraldehyde 3-phosphate and acetaldehyde from 2-deoxy-alpha-D-ribose 1-phosphate: step 1/2.</text>
</comment>
<feature type="binding site" evidence="4">
    <location>
        <position position="288"/>
    </location>
    <ligand>
        <name>Mn(2+)</name>
        <dbReference type="ChEBI" id="CHEBI:29035"/>
        <label>2</label>
    </ligand>
</feature>
<organism evidence="7 8">
    <name type="scientific">Rohdeia mirabilis</name>
    <dbReference type="NCBI Taxonomy" id="2528008"/>
    <lineage>
        <taxon>Bacteria</taxon>
        <taxon>Pseudomonadati</taxon>
        <taxon>Planctomycetota</taxon>
        <taxon>Planctomycetia</taxon>
        <taxon>Planctomycetia incertae sedis</taxon>
        <taxon>Rohdeia</taxon>
    </lineage>
</organism>
<dbReference type="GO" id="GO:0009117">
    <property type="term" value="P:nucleotide metabolic process"/>
    <property type="evidence" value="ECO:0007669"/>
    <property type="project" value="UniProtKB-UniRule"/>
</dbReference>
<dbReference type="HAMAP" id="MF_00740">
    <property type="entry name" value="Phosphopentomut"/>
    <property type="match status" value="1"/>
</dbReference>
<dbReference type="RefSeq" id="WP_145182050.1">
    <property type="nucleotide sequence ID" value="NZ_CP036290.1"/>
</dbReference>
<dbReference type="InterPro" id="IPR010045">
    <property type="entry name" value="DeoB"/>
</dbReference>
<evidence type="ECO:0000259" key="6">
    <source>
        <dbReference type="Pfam" id="PF01676"/>
    </source>
</evidence>
<feature type="binding site" evidence="4">
    <location>
        <position position="342"/>
    </location>
    <ligand>
        <name>Mn(2+)</name>
        <dbReference type="ChEBI" id="CHEBI:29035"/>
        <label>2</label>
    </ligand>
</feature>
<feature type="binding site" evidence="4">
    <location>
        <position position="15"/>
    </location>
    <ligand>
        <name>Mn(2+)</name>
        <dbReference type="ChEBI" id="CHEBI:29035"/>
        <label>1</label>
    </ligand>
</feature>
<dbReference type="GO" id="GO:0005829">
    <property type="term" value="C:cytosol"/>
    <property type="evidence" value="ECO:0007669"/>
    <property type="project" value="TreeGrafter"/>
</dbReference>
<dbReference type="PANTHER" id="PTHR21110:SF0">
    <property type="entry name" value="PHOSPHOPENTOMUTASE"/>
    <property type="match status" value="1"/>
</dbReference>
<dbReference type="GO" id="GO:0043094">
    <property type="term" value="P:metabolic compound salvage"/>
    <property type="evidence" value="ECO:0007669"/>
    <property type="project" value="UniProtKB-UniRule"/>
</dbReference>
<feature type="binding site" evidence="4">
    <location>
        <position position="329"/>
    </location>
    <ligand>
        <name>Mn(2+)</name>
        <dbReference type="ChEBI" id="CHEBI:29035"/>
        <label>1</label>
    </ligand>
</feature>
<dbReference type="Pfam" id="PF01676">
    <property type="entry name" value="Metalloenzyme"/>
    <property type="match status" value="1"/>
</dbReference>
<evidence type="ECO:0000256" key="5">
    <source>
        <dbReference type="NCBIfam" id="TIGR01696"/>
    </source>
</evidence>
<dbReference type="CDD" id="cd16009">
    <property type="entry name" value="PPM"/>
    <property type="match status" value="1"/>
</dbReference>
<dbReference type="GO" id="GO:0006018">
    <property type="term" value="P:2-deoxyribose 1-phosphate catabolic process"/>
    <property type="evidence" value="ECO:0007669"/>
    <property type="project" value="UniProtKB-UniRule"/>
</dbReference>
<dbReference type="UniPathway" id="UPA00087">
    <property type="reaction ID" value="UER00173"/>
</dbReference>
<dbReference type="InterPro" id="IPR017850">
    <property type="entry name" value="Alkaline_phosphatase_core_sf"/>
</dbReference>
<gene>
    <name evidence="4 7" type="primary">deoB</name>
    <name evidence="7" type="ORF">Pla163_01430</name>
</gene>
<dbReference type="InterPro" id="IPR006124">
    <property type="entry name" value="Metalloenzyme"/>
</dbReference>
<comment type="subcellular location">
    <subcellularLocation>
        <location evidence="4">Cytoplasm</location>
    </subcellularLocation>
</comment>
<dbReference type="SUPFAM" id="SSF53649">
    <property type="entry name" value="Alkaline phosphatase-like"/>
    <property type="match status" value="1"/>
</dbReference>
<evidence type="ECO:0000256" key="3">
    <source>
        <dbReference type="ARBA" id="ARBA00023211"/>
    </source>
</evidence>
<dbReference type="OrthoDB" id="9769930at2"/>
<proteinExistence type="inferred from homology"/>
<accession>A0A518CUZ5</accession>
<dbReference type="InterPro" id="IPR024052">
    <property type="entry name" value="Phosphopentomutase_DeoB_cap_sf"/>
</dbReference>
<comment type="function">
    <text evidence="4">Isomerase that catalyzes the conversion of deoxy-ribose 1-phosphate (dRib-1-P) and ribose 1-phosphate (Rib-1-P) to deoxy-ribose 5-phosphate (dRib-5-P) and ribose 5-phosphate (Rib-5-P), respectively.</text>
</comment>
<dbReference type="GO" id="GO:0030145">
    <property type="term" value="F:manganese ion binding"/>
    <property type="evidence" value="ECO:0007669"/>
    <property type="project" value="UniProtKB-UniRule"/>
</dbReference>